<reference evidence="2" key="1">
    <citation type="journal article" date="2020" name="Stud. Mycol.">
        <title>101 Dothideomycetes genomes: a test case for predicting lifestyles and emergence of pathogens.</title>
        <authorList>
            <person name="Haridas S."/>
            <person name="Albert R."/>
            <person name="Binder M."/>
            <person name="Bloem J."/>
            <person name="Labutti K."/>
            <person name="Salamov A."/>
            <person name="Andreopoulos B."/>
            <person name="Baker S."/>
            <person name="Barry K."/>
            <person name="Bills G."/>
            <person name="Bluhm B."/>
            <person name="Cannon C."/>
            <person name="Castanera R."/>
            <person name="Culley D."/>
            <person name="Daum C."/>
            <person name="Ezra D."/>
            <person name="Gonzalez J."/>
            <person name="Henrissat B."/>
            <person name="Kuo A."/>
            <person name="Liang C."/>
            <person name="Lipzen A."/>
            <person name="Lutzoni F."/>
            <person name="Magnuson J."/>
            <person name="Mondo S."/>
            <person name="Nolan M."/>
            <person name="Ohm R."/>
            <person name="Pangilinan J."/>
            <person name="Park H.-J."/>
            <person name="Ramirez L."/>
            <person name="Alfaro M."/>
            <person name="Sun H."/>
            <person name="Tritt A."/>
            <person name="Yoshinaga Y."/>
            <person name="Zwiers L.-H."/>
            <person name="Turgeon B."/>
            <person name="Goodwin S."/>
            <person name="Spatafora J."/>
            <person name="Crous P."/>
            <person name="Grigoriev I."/>
        </authorList>
    </citation>
    <scope>NUCLEOTIDE SEQUENCE</scope>
    <source>
        <strain evidence="2">CBS 269.34</strain>
    </source>
</reference>
<accession>A0A6A6RF52</accession>
<evidence type="ECO:0000313" key="2">
    <source>
        <dbReference type="EMBL" id="KAF2503201.1"/>
    </source>
</evidence>
<keyword evidence="3" id="KW-1185">Reference proteome</keyword>
<evidence type="ECO:0000256" key="1">
    <source>
        <dbReference type="SAM" id="MobiDB-lite"/>
    </source>
</evidence>
<feature type="compositionally biased region" description="Basic and acidic residues" evidence="1">
    <location>
        <begin position="87"/>
        <end position="103"/>
    </location>
</feature>
<evidence type="ECO:0000313" key="3">
    <source>
        <dbReference type="Proteomes" id="UP000799750"/>
    </source>
</evidence>
<feature type="compositionally biased region" description="Polar residues" evidence="1">
    <location>
        <begin position="1"/>
        <end position="35"/>
    </location>
</feature>
<feature type="compositionally biased region" description="Low complexity" evidence="1">
    <location>
        <begin position="50"/>
        <end position="60"/>
    </location>
</feature>
<organism evidence="2 3">
    <name type="scientific">Lophium mytilinum</name>
    <dbReference type="NCBI Taxonomy" id="390894"/>
    <lineage>
        <taxon>Eukaryota</taxon>
        <taxon>Fungi</taxon>
        <taxon>Dikarya</taxon>
        <taxon>Ascomycota</taxon>
        <taxon>Pezizomycotina</taxon>
        <taxon>Dothideomycetes</taxon>
        <taxon>Pleosporomycetidae</taxon>
        <taxon>Mytilinidiales</taxon>
        <taxon>Mytilinidiaceae</taxon>
        <taxon>Lophium</taxon>
    </lineage>
</organism>
<dbReference type="AlphaFoldDB" id="A0A6A6RF52"/>
<sequence length="217" mass="22365">MGDSESTAFLSTRAALTSSPSYGLGTPSQLTPNTRSEAEAALTANSQAQTDSAAPTTPLPDAAARFEAIHALAASKSGYMAASTDGAGEKTQGRDGADDEAKLAYRRAPARTSSSNYAEALVGAGMSPVPHTSAVYEEPGRMSPDSIAAGKGVVPLKTGVGEGQAEAVKRAKPVGLKLGDLGRKQSWSPEDFKHVYSERLMVKGNEDPGYSSTVEEG</sequence>
<feature type="region of interest" description="Disordered" evidence="1">
    <location>
        <begin position="78"/>
        <end position="116"/>
    </location>
</feature>
<proteinExistence type="predicted"/>
<dbReference type="Proteomes" id="UP000799750">
    <property type="component" value="Unassembled WGS sequence"/>
</dbReference>
<name>A0A6A6RF52_9PEZI</name>
<protein>
    <submittedName>
        <fullName evidence="2">Uncharacterized protein</fullName>
    </submittedName>
</protein>
<feature type="region of interest" description="Disordered" evidence="1">
    <location>
        <begin position="1"/>
        <end position="60"/>
    </location>
</feature>
<dbReference type="OrthoDB" id="3795253at2759"/>
<dbReference type="EMBL" id="MU004181">
    <property type="protein sequence ID" value="KAF2503201.1"/>
    <property type="molecule type" value="Genomic_DNA"/>
</dbReference>
<gene>
    <name evidence="2" type="ORF">BU16DRAFT_533464</name>
</gene>